<organism evidence="6 7">
    <name type="scientific">Rhizobium altiplani</name>
    <dbReference type="NCBI Taxonomy" id="1864509"/>
    <lineage>
        <taxon>Bacteria</taxon>
        <taxon>Pseudomonadati</taxon>
        <taxon>Pseudomonadota</taxon>
        <taxon>Alphaproteobacteria</taxon>
        <taxon>Hyphomicrobiales</taxon>
        <taxon>Rhizobiaceae</taxon>
        <taxon>Rhizobium/Agrobacterium group</taxon>
        <taxon>Rhizobium</taxon>
    </lineage>
</organism>
<feature type="short sequence motif" description="GXGXXG" evidence="4">
    <location>
        <begin position="27"/>
        <end position="32"/>
    </location>
</feature>
<evidence type="ECO:0000313" key="6">
    <source>
        <dbReference type="EMBL" id="KWV56934.1"/>
    </source>
</evidence>
<keyword evidence="2 4" id="KW-0442">Lipid degradation</keyword>
<dbReference type="EMBL" id="LNCD01000033">
    <property type="protein sequence ID" value="KWV56934.1"/>
    <property type="molecule type" value="Genomic_DNA"/>
</dbReference>
<feature type="short sequence motif" description="GXSXG" evidence="4">
    <location>
        <begin position="55"/>
        <end position="59"/>
    </location>
</feature>
<protein>
    <submittedName>
        <fullName evidence="6">Alpha/beta hydrolase</fullName>
    </submittedName>
</protein>
<gene>
    <name evidence="6" type="ORF">AS026_32505</name>
</gene>
<comment type="caution">
    <text evidence="6">The sequence shown here is derived from an EMBL/GenBank/DDBJ whole genome shotgun (WGS) entry which is preliminary data.</text>
</comment>
<feature type="domain" description="PNPLA" evidence="5">
    <location>
        <begin position="23"/>
        <end position="221"/>
    </location>
</feature>
<name>A0A109JXJ5_9HYPH</name>
<dbReference type="Pfam" id="PF01734">
    <property type="entry name" value="Patatin"/>
    <property type="match status" value="1"/>
</dbReference>
<evidence type="ECO:0000259" key="5">
    <source>
        <dbReference type="PROSITE" id="PS51635"/>
    </source>
</evidence>
<dbReference type="RefSeq" id="WP_062369022.1">
    <property type="nucleotide sequence ID" value="NZ_LNCD01000033.1"/>
</dbReference>
<evidence type="ECO:0000256" key="2">
    <source>
        <dbReference type="ARBA" id="ARBA00022963"/>
    </source>
</evidence>
<dbReference type="InterPro" id="IPR016035">
    <property type="entry name" value="Acyl_Trfase/lysoPLipase"/>
</dbReference>
<dbReference type="PROSITE" id="PS51635">
    <property type="entry name" value="PNPLA"/>
    <property type="match status" value="1"/>
</dbReference>
<evidence type="ECO:0000313" key="7">
    <source>
        <dbReference type="Proteomes" id="UP000068164"/>
    </source>
</evidence>
<keyword evidence="3 4" id="KW-0443">Lipid metabolism</keyword>
<dbReference type="AlphaFoldDB" id="A0A109JXJ5"/>
<dbReference type="PANTHER" id="PTHR14226:SF78">
    <property type="entry name" value="SLR0060 PROTEIN"/>
    <property type="match status" value="1"/>
</dbReference>
<dbReference type="GO" id="GO:0016042">
    <property type="term" value="P:lipid catabolic process"/>
    <property type="evidence" value="ECO:0007669"/>
    <property type="project" value="UniProtKB-UniRule"/>
</dbReference>
<dbReference type="PANTHER" id="PTHR14226">
    <property type="entry name" value="NEUROPATHY TARGET ESTERASE/SWISS CHEESE D.MELANOGASTER"/>
    <property type="match status" value="1"/>
</dbReference>
<feature type="active site" description="Nucleophile" evidence="4">
    <location>
        <position position="57"/>
    </location>
</feature>
<sequence length="361" mass="40011">MPPRPYSNARATRSDRDPIAIDLALQGGGAHGAFTWGVIERLIDEPWLEISSITGTSAGAMNAVVLAHGYALDGREGAKVALEAFWARVSDVARFSPFQRTAFDVMTGNWSLDHSPAYLFFDLMSRLFSPYEINPGNINPLRDILEESVDFEALKRSEIKLFVNATNVRTGLPRVFRNDELSADAVLASACLPMLHQAIEIDGDPYWDGGFSGNPLLTPVVRESAARDILLVQVNPVERAGVPRTAREILNRINEISFNSSLKKELRAMAILQRMLSESGVAPDEIAWAKEWSSIRLHRIATPPRMVELSASSKMNGEWEFLSMLREEGRETAQEFLASHGTDIGKRASFDIESLLDTVLQ</sequence>
<proteinExistence type="predicted"/>
<dbReference type="OrthoDB" id="9807112at2"/>
<reference evidence="6 7" key="1">
    <citation type="submission" date="2015-11" db="EMBL/GenBank/DDBJ databases">
        <title>Draft Genome Sequence of the Strain BR 10423 (Rhizobium sp.) isolated from nodules of Mimosa pudica.</title>
        <authorList>
            <person name="Barauna A.C."/>
            <person name="Zilli J.E."/>
            <person name="Simoes-Araujo J.L."/>
            <person name="Reis V.M."/>
            <person name="James E.K."/>
            <person name="Reis F.B.Jr."/>
            <person name="Rouws L.F."/>
            <person name="Passos S.R."/>
            <person name="Gois S.R."/>
        </authorList>
    </citation>
    <scope>NUCLEOTIDE SEQUENCE [LARGE SCALE GENOMIC DNA]</scope>
    <source>
        <strain evidence="6 7">BR10423</strain>
    </source>
</reference>
<evidence type="ECO:0000256" key="3">
    <source>
        <dbReference type="ARBA" id="ARBA00023098"/>
    </source>
</evidence>
<keyword evidence="7" id="KW-1185">Reference proteome</keyword>
<evidence type="ECO:0000256" key="1">
    <source>
        <dbReference type="ARBA" id="ARBA00022801"/>
    </source>
</evidence>
<keyword evidence="1 4" id="KW-0378">Hydrolase</keyword>
<accession>A0A109JXJ5</accession>
<dbReference type="InterPro" id="IPR002641">
    <property type="entry name" value="PNPLA_dom"/>
</dbReference>
<dbReference type="Proteomes" id="UP000068164">
    <property type="component" value="Unassembled WGS sequence"/>
</dbReference>
<dbReference type="Gene3D" id="3.40.1090.10">
    <property type="entry name" value="Cytosolic phospholipase A2 catalytic domain"/>
    <property type="match status" value="2"/>
</dbReference>
<dbReference type="SUPFAM" id="SSF52151">
    <property type="entry name" value="FabD/lysophospholipase-like"/>
    <property type="match status" value="1"/>
</dbReference>
<feature type="short sequence motif" description="DGA/G" evidence="4">
    <location>
        <begin position="208"/>
        <end position="210"/>
    </location>
</feature>
<evidence type="ECO:0000256" key="4">
    <source>
        <dbReference type="PROSITE-ProRule" id="PRU01161"/>
    </source>
</evidence>
<dbReference type="GO" id="GO:0016787">
    <property type="term" value="F:hydrolase activity"/>
    <property type="evidence" value="ECO:0007669"/>
    <property type="project" value="UniProtKB-UniRule"/>
</dbReference>
<dbReference type="InterPro" id="IPR050301">
    <property type="entry name" value="NTE"/>
</dbReference>
<feature type="active site" description="Proton acceptor" evidence="4">
    <location>
        <position position="208"/>
    </location>
</feature>